<dbReference type="InterPro" id="IPR044288">
    <property type="entry name" value="ZNF598/HEL2"/>
</dbReference>
<feature type="non-terminal residue" evidence="4">
    <location>
        <position position="475"/>
    </location>
</feature>
<accession>A0A061R8N7</accession>
<feature type="region of interest" description="Disordered" evidence="2">
    <location>
        <begin position="402"/>
        <end position="475"/>
    </location>
</feature>
<dbReference type="EMBL" id="GBEZ01018055">
    <property type="protein sequence ID" value="JAC68343.1"/>
    <property type="molecule type" value="Transcribed_RNA"/>
</dbReference>
<dbReference type="InterPro" id="IPR056437">
    <property type="entry name" value="Znf-C2H2_ZNF598/HEL2"/>
</dbReference>
<dbReference type="Pfam" id="PF23230">
    <property type="entry name" value="zf-C2H2_13"/>
    <property type="match status" value="1"/>
</dbReference>
<evidence type="ECO:0000259" key="3">
    <source>
        <dbReference type="PROSITE" id="PS50089"/>
    </source>
</evidence>
<keyword evidence="1" id="KW-0863">Zinc-finger</keyword>
<dbReference type="InterPro" id="IPR013087">
    <property type="entry name" value="Znf_C2H2_type"/>
</dbReference>
<evidence type="ECO:0000256" key="2">
    <source>
        <dbReference type="SAM" id="MobiDB-lite"/>
    </source>
</evidence>
<dbReference type="GO" id="GO:0072344">
    <property type="term" value="P:rescue of stalled ribosome"/>
    <property type="evidence" value="ECO:0007669"/>
    <property type="project" value="InterPro"/>
</dbReference>
<sequence length="475" mass="52540">MEDCCTICAEPLEWVAYGPCGHRGACSKCVIRLRFVLKDQRCVSCQCESSRVFVTRWMGDFTAKIPGDELEKFNPQECNKRGLFCLRKVEAYFDDKDHFERMRGLCSFTHPVLERENAHKKLFPSLKELRTHLSTTFGLHLCTICLEHRKIFVSEHEVYTKAELDRHMKKGDVSGPLAESGFPGHPQCRFCKKRFFGDNEIYEHMERSHERCFICRKANPESYVYYKDYAELEDHFRSSHFLCQDAVCLENKFVVFSTEAELNHHMAKEHKNGLTRCQRRTALALETAFQYDRGVYGQQQVGGPAVARPPAIVIGGGAGLYQQSSGGRRGHAGSAAAMHERDMLAAMEESRRLAEMDAQRAHDVAFDPEDFPAAAAAGGSLPSYAGAGSGSGRWLSRAASTSGSNALTEEDFPALPGTSKSARRHAKQRASAARAAQGSSSHQPQPQPRGPGLHHSSSAPSFNPAPPASAPAGLG</sequence>
<dbReference type="SMART" id="SM00355">
    <property type="entry name" value="ZnF_C2H2"/>
    <property type="match status" value="3"/>
</dbReference>
<proteinExistence type="predicted"/>
<dbReference type="InterPro" id="IPR001841">
    <property type="entry name" value="Znf_RING"/>
</dbReference>
<dbReference type="PROSITE" id="PS00028">
    <property type="entry name" value="ZINC_FINGER_C2H2_1"/>
    <property type="match status" value="1"/>
</dbReference>
<organism evidence="4">
    <name type="scientific">Tetraselmis sp. GSL018</name>
    <dbReference type="NCBI Taxonomy" id="582737"/>
    <lineage>
        <taxon>Eukaryota</taxon>
        <taxon>Viridiplantae</taxon>
        <taxon>Chlorophyta</taxon>
        <taxon>core chlorophytes</taxon>
        <taxon>Chlorodendrophyceae</taxon>
        <taxon>Chlorodendrales</taxon>
        <taxon>Chlorodendraceae</taxon>
        <taxon>Tetraselmis</taxon>
    </lineage>
</organism>
<dbReference type="AlphaFoldDB" id="A0A061R8N7"/>
<dbReference type="GO" id="GO:0061630">
    <property type="term" value="F:ubiquitin protein ligase activity"/>
    <property type="evidence" value="ECO:0007669"/>
    <property type="project" value="InterPro"/>
</dbReference>
<reference evidence="4" key="1">
    <citation type="submission" date="2014-05" db="EMBL/GenBank/DDBJ databases">
        <title>The transcriptome of the halophilic microalga Tetraselmis sp. GSL018 isolated from the Great Salt Lake, Utah.</title>
        <authorList>
            <person name="Jinkerson R.E."/>
            <person name="D'Adamo S."/>
            <person name="Posewitz M.C."/>
        </authorList>
    </citation>
    <scope>NUCLEOTIDE SEQUENCE</scope>
    <source>
        <strain evidence="4">GSL018</strain>
    </source>
</reference>
<dbReference type="PANTHER" id="PTHR22938:SF0">
    <property type="entry name" value="E3 UBIQUITIN-PROTEIN LIGASE ZNF598"/>
    <property type="match status" value="1"/>
</dbReference>
<dbReference type="PROSITE" id="PS50089">
    <property type="entry name" value="ZF_RING_2"/>
    <property type="match status" value="1"/>
</dbReference>
<keyword evidence="1" id="KW-0862">Zinc</keyword>
<evidence type="ECO:0000256" key="1">
    <source>
        <dbReference type="PROSITE-ProRule" id="PRU00175"/>
    </source>
</evidence>
<evidence type="ECO:0000313" key="4">
    <source>
        <dbReference type="EMBL" id="JAC68343.1"/>
    </source>
</evidence>
<feature type="compositionally biased region" description="Low complexity" evidence="2">
    <location>
        <begin position="429"/>
        <end position="462"/>
    </location>
</feature>
<feature type="domain" description="RING-type" evidence="3">
    <location>
        <begin position="5"/>
        <end position="46"/>
    </location>
</feature>
<dbReference type="GO" id="GO:0043022">
    <property type="term" value="F:ribosome binding"/>
    <property type="evidence" value="ECO:0007669"/>
    <property type="project" value="TreeGrafter"/>
</dbReference>
<dbReference type="PANTHER" id="PTHR22938">
    <property type="entry name" value="ZINC FINGER PROTEIN 598"/>
    <property type="match status" value="1"/>
</dbReference>
<protein>
    <submittedName>
        <fullName evidence="4">Zinc finger family protein</fullName>
    </submittedName>
</protein>
<keyword evidence="1" id="KW-0479">Metal-binding</keyword>
<dbReference type="GO" id="GO:0008270">
    <property type="term" value="F:zinc ion binding"/>
    <property type="evidence" value="ECO:0007669"/>
    <property type="project" value="UniProtKB-KW"/>
</dbReference>
<dbReference type="GO" id="GO:0016567">
    <property type="term" value="P:protein ubiquitination"/>
    <property type="evidence" value="ECO:0007669"/>
    <property type="project" value="TreeGrafter"/>
</dbReference>
<name>A0A061R8N7_9CHLO</name>
<gene>
    <name evidence="4" type="ORF">TSPGSL018_8973</name>
</gene>